<feature type="binding site" evidence="11">
    <location>
        <position position="307"/>
    </location>
    <ligand>
        <name>NAD(+)</name>
        <dbReference type="ChEBI" id="CHEBI:57540"/>
    </ligand>
</feature>
<evidence type="ECO:0000313" key="16">
    <source>
        <dbReference type="EMBL" id="PRP78181.1"/>
    </source>
</evidence>
<comment type="cofactor">
    <cofactor evidence="11">
        <name>FAD</name>
        <dbReference type="ChEBI" id="CHEBI:57692"/>
    </cofactor>
    <text evidence="11">Binds 1 FAD per subunit.</text>
</comment>
<evidence type="ECO:0000256" key="3">
    <source>
        <dbReference type="ARBA" id="ARBA00022630"/>
    </source>
</evidence>
<protein>
    <recommendedName>
        <fullName evidence="2">thioredoxin-disulfide reductase (NADPH)</fullName>
        <ecNumber evidence="2">1.8.1.9</ecNumber>
    </recommendedName>
</protein>
<dbReference type="PANTHER" id="PTHR42737">
    <property type="entry name" value="GLUTATHIONE REDUCTASE"/>
    <property type="match status" value="1"/>
</dbReference>
<feature type="domain" description="FAD/NAD(P)-binding" evidence="15">
    <location>
        <begin position="26"/>
        <end position="365"/>
    </location>
</feature>
<dbReference type="Gene3D" id="3.30.390.30">
    <property type="match status" value="1"/>
</dbReference>
<dbReference type="PRINTS" id="PR00368">
    <property type="entry name" value="FADPNR"/>
</dbReference>
<name>A0A2P6N2K8_9EUKA</name>
<keyword evidence="7 13" id="KW-0560">Oxidoreductase</keyword>
<keyword evidence="9 13" id="KW-0676">Redox-active center</keyword>
<sequence length="548" mass="60799">MQATLRTVLKLQTRQNFRRFQHSYDYDLIVIGGGSGGLATAQEAARLTEKNPKKIAVLDFVKPTPSGSTWGLGGTCVNVGCIPKKLMHQASIVGKTVEDSESYGWNIAQAGPHDWKKLVENVQNHVKSLNFGYRTALRSSRVDYLNMHGRFTDEHTIEAVDRLNNARLITSDKFLIAVGGRPKMLDIPGKEYCITSDDIFNLRKPPGKTLVIGASYVALECAGFLHGLGSDTTVMSRSIFLRGFDQQMAQLVVDHMQGEGVRFIRDSTPIAVEKLEHAKENAFRVTHKHTNGRVTSEDYNTVLMAVGRQAQTSSIGLDSAGVKFNIDTDGKIPVVEESTNVPHIYALGDVITGNTELTPVAIRAGRLLARRLFGGKTEMMDYTTVPTTVFTPLEYSACGMTEEEATNVLGRDNIEVYHTYFTPLEWTLPHRNSDQCYMKCIVGRDDKIVGLHILGPNSGEIMQGFAVAMKAGATMEHLRGTVSIHPTVAEGDECPWWRTEGRAEGWIHVRRDAEVSGRPWAALRDRDDTRGIAVDDVMHRNLSRRCMH</sequence>
<keyword evidence="17" id="KW-1185">Reference proteome</keyword>
<keyword evidence="8" id="KW-1015">Disulfide bond</keyword>
<dbReference type="NCBIfam" id="TIGR01438">
    <property type="entry name" value="TGR"/>
    <property type="match status" value="1"/>
</dbReference>
<feature type="binding site" evidence="11">
    <location>
        <position position="149"/>
    </location>
    <ligand>
        <name>FAD</name>
        <dbReference type="ChEBI" id="CHEBI:57692"/>
    </ligand>
</feature>
<dbReference type="Pfam" id="PF02852">
    <property type="entry name" value="Pyr_redox_dim"/>
    <property type="match status" value="1"/>
</dbReference>
<evidence type="ECO:0000259" key="14">
    <source>
        <dbReference type="Pfam" id="PF02852"/>
    </source>
</evidence>
<keyword evidence="4 11" id="KW-0274">FAD</keyword>
<evidence type="ECO:0000256" key="1">
    <source>
        <dbReference type="ARBA" id="ARBA00007532"/>
    </source>
</evidence>
<evidence type="ECO:0000256" key="7">
    <source>
        <dbReference type="ARBA" id="ARBA00023002"/>
    </source>
</evidence>
<evidence type="ECO:0000256" key="12">
    <source>
        <dbReference type="PIRSR" id="PIRSR000350-4"/>
    </source>
</evidence>
<reference evidence="16 17" key="1">
    <citation type="journal article" date="2018" name="Genome Biol. Evol.">
        <title>Multiple Roots of Fruiting Body Formation in Amoebozoa.</title>
        <authorList>
            <person name="Hillmann F."/>
            <person name="Forbes G."/>
            <person name="Novohradska S."/>
            <person name="Ferling I."/>
            <person name="Riege K."/>
            <person name="Groth M."/>
            <person name="Westermann M."/>
            <person name="Marz M."/>
            <person name="Spaller T."/>
            <person name="Winckler T."/>
            <person name="Schaap P."/>
            <person name="Glockner G."/>
        </authorList>
    </citation>
    <scope>NUCLEOTIDE SEQUENCE [LARGE SCALE GENOMIC DNA]</scope>
    <source>
        <strain evidence="16 17">Jena</strain>
    </source>
</reference>
<evidence type="ECO:0000256" key="6">
    <source>
        <dbReference type="ARBA" id="ARBA00022933"/>
    </source>
</evidence>
<dbReference type="SUPFAM" id="SSF55424">
    <property type="entry name" value="FAD/NAD-linked reductases, dimerisation (C-terminal) domain"/>
    <property type="match status" value="1"/>
</dbReference>
<dbReference type="GO" id="GO:0005829">
    <property type="term" value="C:cytosol"/>
    <property type="evidence" value="ECO:0007669"/>
    <property type="project" value="TreeGrafter"/>
</dbReference>
<proteinExistence type="inferred from homology"/>
<dbReference type="PROSITE" id="PS00076">
    <property type="entry name" value="PYRIDINE_REDOX_1"/>
    <property type="match status" value="1"/>
</dbReference>
<evidence type="ECO:0000256" key="5">
    <source>
        <dbReference type="ARBA" id="ARBA00022857"/>
    </source>
</evidence>
<dbReference type="PANTHER" id="PTHR42737:SF8">
    <property type="entry name" value="THIOREDOXIN-DISULFIDE REDUCTASE"/>
    <property type="match status" value="1"/>
</dbReference>
<dbReference type="InterPro" id="IPR023753">
    <property type="entry name" value="FAD/NAD-binding_dom"/>
</dbReference>
<dbReference type="InterPro" id="IPR012999">
    <property type="entry name" value="Pyr_OxRdtase_I_AS"/>
</dbReference>
<keyword evidence="11" id="KW-0547">Nucleotide-binding</keyword>
<evidence type="ECO:0000256" key="13">
    <source>
        <dbReference type="RuleBase" id="RU003691"/>
    </source>
</evidence>
<dbReference type="InterPro" id="IPR001100">
    <property type="entry name" value="Pyr_nuc-diS_OxRdtase"/>
</dbReference>
<evidence type="ECO:0000256" key="11">
    <source>
        <dbReference type="PIRSR" id="PIRSR000350-3"/>
    </source>
</evidence>
<feature type="active site" description="Proton acceptor" evidence="10">
    <location>
        <position position="485"/>
    </location>
</feature>
<dbReference type="InterPro" id="IPR046952">
    <property type="entry name" value="GSHR/TRXR-like"/>
</dbReference>
<dbReference type="GO" id="GO:0034599">
    <property type="term" value="P:cellular response to oxidative stress"/>
    <property type="evidence" value="ECO:0007669"/>
    <property type="project" value="TreeGrafter"/>
</dbReference>
<evidence type="ECO:0000313" key="17">
    <source>
        <dbReference type="Proteomes" id="UP000241769"/>
    </source>
</evidence>
<evidence type="ECO:0000256" key="4">
    <source>
        <dbReference type="ARBA" id="ARBA00022827"/>
    </source>
</evidence>
<feature type="binding site" evidence="11">
    <location>
        <position position="85"/>
    </location>
    <ligand>
        <name>FAD</name>
        <dbReference type="ChEBI" id="CHEBI:57692"/>
    </ligand>
</feature>
<dbReference type="Gene3D" id="3.50.50.60">
    <property type="entry name" value="FAD/NAD(P)-binding domain"/>
    <property type="match status" value="2"/>
</dbReference>
<gene>
    <name evidence="16" type="ORF">PROFUN_11311</name>
</gene>
<dbReference type="InterPro" id="IPR036188">
    <property type="entry name" value="FAD/NAD-bd_sf"/>
</dbReference>
<evidence type="ECO:0000256" key="10">
    <source>
        <dbReference type="PIRSR" id="PIRSR000350-2"/>
    </source>
</evidence>
<dbReference type="GO" id="GO:0045454">
    <property type="term" value="P:cell redox homeostasis"/>
    <property type="evidence" value="ECO:0007669"/>
    <property type="project" value="InterPro"/>
</dbReference>
<comment type="caution">
    <text evidence="16">The sequence shown here is derived from an EMBL/GenBank/DDBJ whole genome shotgun (WGS) entry which is preliminary data.</text>
</comment>
<dbReference type="EMBL" id="MDYQ01000237">
    <property type="protein sequence ID" value="PRP78181.1"/>
    <property type="molecule type" value="Genomic_DNA"/>
</dbReference>
<dbReference type="InterPro" id="IPR016156">
    <property type="entry name" value="FAD/NAD-linked_Rdtase_dimer_sf"/>
</dbReference>
<dbReference type="InterPro" id="IPR004099">
    <property type="entry name" value="Pyr_nucl-diS_OxRdtase_dimer"/>
</dbReference>
<dbReference type="GO" id="GO:0004362">
    <property type="term" value="F:glutathione-disulfide reductase (NADPH) activity"/>
    <property type="evidence" value="ECO:0007669"/>
    <property type="project" value="TreeGrafter"/>
</dbReference>
<dbReference type="SUPFAM" id="SSF51905">
    <property type="entry name" value="FAD/NAD(P)-binding domain"/>
    <property type="match status" value="1"/>
</dbReference>
<keyword evidence="6" id="KW-0712">Selenocysteine</keyword>
<dbReference type="InParanoid" id="A0A2P6N2K8"/>
<keyword evidence="5" id="KW-0521">NADP</keyword>
<dbReference type="GO" id="GO:0006749">
    <property type="term" value="P:glutathione metabolic process"/>
    <property type="evidence" value="ECO:0007669"/>
    <property type="project" value="TreeGrafter"/>
</dbReference>
<evidence type="ECO:0000256" key="8">
    <source>
        <dbReference type="ARBA" id="ARBA00023157"/>
    </source>
</evidence>
<dbReference type="GO" id="GO:0005739">
    <property type="term" value="C:mitochondrion"/>
    <property type="evidence" value="ECO:0007669"/>
    <property type="project" value="TreeGrafter"/>
</dbReference>
<feature type="binding site" evidence="11">
    <location>
        <position position="349"/>
    </location>
    <ligand>
        <name>FAD</name>
        <dbReference type="ChEBI" id="CHEBI:57692"/>
    </ligand>
</feature>
<keyword evidence="11" id="KW-0520">NAD</keyword>
<dbReference type="PIRSF" id="PIRSF000350">
    <property type="entry name" value="Mercury_reductase_MerA"/>
    <property type="match status" value="1"/>
</dbReference>
<dbReference type="AlphaFoldDB" id="A0A2P6N2K8"/>
<evidence type="ECO:0000256" key="9">
    <source>
        <dbReference type="ARBA" id="ARBA00023284"/>
    </source>
</evidence>
<feature type="domain" description="Pyridine nucleotide-disulphide oxidoreductase dimerisation" evidence="14">
    <location>
        <begin position="385"/>
        <end position="490"/>
    </location>
</feature>
<comment type="similarity">
    <text evidence="1 13">Belongs to the class-I pyridine nucleotide-disulfide oxidoreductase family.</text>
</comment>
<dbReference type="STRING" id="1890364.A0A2P6N2K8"/>
<keyword evidence="3 13" id="KW-0285">Flavoprotein</keyword>
<feature type="binding site" evidence="11">
    <location>
        <begin position="213"/>
        <end position="220"/>
    </location>
    <ligand>
        <name>NAD(+)</name>
        <dbReference type="ChEBI" id="CHEBI:57540"/>
    </ligand>
</feature>
<dbReference type="Pfam" id="PF07992">
    <property type="entry name" value="Pyr_redox_2"/>
    <property type="match status" value="1"/>
</dbReference>
<accession>A0A2P6N2K8</accession>
<dbReference type="OrthoDB" id="5956163at2759"/>
<dbReference type="InterPro" id="IPR006338">
    <property type="entry name" value="Thioredoxin/glutathione_Rdtase"/>
</dbReference>
<evidence type="ECO:0000256" key="2">
    <source>
        <dbReference type="ARBA" id="ARBA00012610"/>
    </source>
</evidence>
<feature type="disulfide bond" description="Redox-active" evidence="12">
    <location>
        <begin position="76"/>
        <end position="81"/>
    </location>
</feature>
<dbReference type="EC" id="1.8.1.9" evidence="2"/>
<dbReference type="FunFam" id="3.50.50.60:FF:000190">
    <property type="entry name" value="Thioredoxin reductase"/>
    <property type="match status" value="1"/>
</dbReference>
<dbReference type="GO" id="GO:0004791">
    <property type="term" value="F:thioredoxin-disulfide reductase (NADPH) activity"/>
    <property type="evidence" value="ECO:0007669"/>
    <property type="project" value="UniProtKB-EC"/>
</dbReference>
<organism evidence="16 17">
    <name type="scientific">Planoprotostelium fungivorum</name>
    <dbReference type="NCBI Taxonomy" id="1890364"/>
    <lineage>
        <taxon>Eukaryota</taxon>
        <taxon>Amoebozoa</taxon>
        <taxon>Evosea</taxon>
        <taxon>Variosea</taxon>
        <taxon>Cavosteliida</taxon>
        <taxon>Cavosteliaceae</taxon>
        <taxon>Planoprotostelium</taxon>
    </lineage>
</organism>
<dbReference type="Proteomes" id="UP000241769">
    <property type="component" value="Unassembled WGS sequence"/>
</dbReference>
<evidence type="ECO:0000259" key="15">
    <source>
        <dbReference type="Pfam" id="PF07992"/>
    </source>
</evidence>
<dbReference type="GO" id="GO:0050660">
    <property type="term" value="F:flavin adenine dinucleotide binding"/>
    <property type="evidence" value="ECO:0007669"/>
    <property type="project" value="InterPro"/>
</dbReference>
<dbReference type="PRINTS" id="PR00411">
    <property type="entry name" value="PNDRDTASEI"/>
</dbReference>